<dbReference type="Proteomes" id="UP000077755">
    <property type="component" value="Chromosome 2"/>
</dbReference>
<reference evidence="1" key="1">
    <citation type="journal article" date="2016" name="Nat. Genet.">
        <title>A high-quality carrot genome assembly provides new insights into carotenoid accumulation and asterid genome evolution.</title>
        <authorList>
            <person name="Iorizzo M."/>
            <person name="Ellison S."/>
            <person name="Senalik D."/>
            <person name="Zeng P."/>
            <person name="Satapoomin P."/>
            <person name="Huang J."/>
            <person name="Bowman M."/>
            <person name="Iovene M."/>
            <person name="Sanseverino W."/>
            <person name="Cavagnaro P."/>
            <person name="Yildiz M."/>
            <person name="Macko-Podgorni A."/>
            <person name="Moranska E."/>
            <person name="Grzebelus E."/>
            <person name="Grzebelus D."/>
            <person name="Ashrafi H."/>
            <person name="Zheng Z."/>
            <person name="Cheng S."/>
            <person name="Spooner D."/>
            <person name="Van Deynze A."/>
            <person name="Simon P."/>
        </authorList>
    </citation>
    <scope>NUCLEOTIDE SEQUENCE</scope>
    <source>
        <tissue evidence="1">Leaf</tissue>
    </source>
</reference>
<organism evidence="1 2">
    <name type="scientific">Daucus carota subsp. sativus</name>
    <name type="common">Carrot</name>
    <dbReference type="NCBI Taxonomy" id="79200"/>
    <lineage>
        <taxon>Eukaryota</taxon>
        <taxon>Viridiplantae</taxon>
        <taxon>Streptophyta</taxon>
        <taxon>Embryophyta</taxon>
        <taxon>Tracheophyta</taxon>
        <taxon>Spermatophyta</taxon>
        <taxon>Magnoliopsida</taxon>
        <taxon>eudicotyledons</taxon>
        <taxon>Gunneridae</taxon>
        <taxon>Pentapetalae</taxon>
        <taxon>asterids</taxon>
        <taxon>campanulids</taxon>
        <taxon>Apiales</taxon>
        <taxon>Apiaceae</taxon>
        <taxon>Apioideae</taxon>
        <taxon>Scandiceae</taxon>
        <taxon>Daucinae</taxon>
        <taxon>Daucus</taxon>
        <taxon>Daucus sect. Daucus</taxon>
    </lineage>
</organism>
<evidence type="ECO:0000313" key="1">
    <source>
        <dbReference type="EMBL" id="WOG87500.1"/>
    </source>
</evidence>
<dbReference type="AlphaFoldDB" id="A0A161Y6U5"/>
<protein>
    <submittedName>
        <fullName evidence="1">Uncharacterized protein</fullName>
    </submittedName>
</protein>
<sequence length="224" mass="24687">MSLASSQPDIKIWILDISEVLPHMNFALPRESLAGSVIERTGSLVTDLNVICTTLNFVTQNIILMLKIKYPINELPKFLDWITLAAAIVSCVGTIASLIKYNNRPLHKGRWFNFFVALALVALTGLSLAVHSDPRVFTLAVSTVSSGLLSVTNANSQRKERCFLLGAKRVPIAILRIEDNVISYLQVSEEDIHLVDPLYQAGRNVAFSVSTGEGVMTECKMREA</sequence>
<reference evidence="1" key="2">
    <citation type="submission" date="2022-03" db="EMBL/GenBank/DDBJ databases">
        <title>Draft title - Genomic analysis of global carrot germplasm unveils the trajectory of domestication and the origin of high carotenoid orange carrot.</title>
        <authorList>
            <person name="Iorizzo M."/>
            <person name="Ellison S."/>
            <person name="Senalik D."/>
            <person name="Macko-Podgorni A."/>
            <person name="Grzebelus D."/>
            <person name="Bostan H."/>
            <person name="Rolling W."/>
            <person name="Curaba J."/>
            <person name="Simon P."/>
        </authorList>
    </citation>
    <scope>NUCLEOTIDE SEQUENCE</scope>
    <source>
        <tissue evidence="1">Leaf</tissue>
    </source>
</reference>
<gene>
    <name evidence="1" type="ORF">DCAR_0206728</name>
</gene>
<proteinExistence type="predicted"/>
<dbReference type="EMBL" id="CP093344">
    <property type="protein sequence ID" value="WOG87500.1"/>
    <property type="molecule type" value="Genomic_DNA"/>
</dbReference>
<keyword evidence="2" id="KW-1185">Reference proteome</keyword>
<evidence type="ECO:0000313" key="2">
    <source>
        <dbReference type="Proteomes" id="UP000077755"/>
    </source>
</evidence>
<accession>A0A161Y6U5</accession>
<dbReference type="Gramene" id="KZN05147">
    <property type="protein sequence ID" value="KZN05147"/>
    <property type="gene ID" value="DCAR_005984"/>
</dbReference>
<name>A0A161Y6U5_DAUCS</name>